<dbReference type="PANTHER" id="PTHR12905">
    <property type="entry name" value="METALLOPHOSPHOESTERASE"/>
    <property type="match status" value="1"/>
</dbReference>
<feature type="compositionally biased region" description="Polar residues" evidence="1">
    <location>
        <begin position="1"/>
        <end position="11"/>
    </location>
</feature>
<dbReference type="InterPro" id="IPR029052">
    <property type="entry name" value="Metallo-depent_PP-like"/>
</dbReference>
<dbReference type="OrthoDB" id="630188at2759"/>
<protein>
    <recommendedName>
        <fullName evidence="2">Calcineurin-like phosphoesterase domain-containing protein</fullName>
    </recommendedName>
</protein>
<evidence type="ECO:0000259" key="2">
    <source>
        <dbReference type="Pfam" id="PF00149"/>
    </source>
</evidence>
<dbReference type="GO" id="GO:0016787">
    <property type="term" value="F:hydrolase activity"/>
    <property type="evidence" value="ECO:0007669"/>
    <property type="project" value="InterPro"/>
</dbReference>
<dbReference type="SUPFAM" id="SSF56300">
    <property type="entry name" value="Metallo-dependent phosphatases"/>
    <property type="match status" value="1"/>
</dbReference>
<evidence type="ECO:0000313" key="3">
    <source>
        <dbReference type="EMBL" id="KAJ4362055.1"/>
    </source>
</evidence>
<feature type="region of interest" description="Disordered" evidence="1">
    <location>
        <begin position="1"/>
        <end position="21"/>
    </location>
</feature>
<feature type="region of interest" description="Disordered" evidence="1">
    <location>
        <begin position="275"/>
        <end position="307"/>
    </location>
</feature>
<dbReference type="InterPro" id="IPR004843">
    <property type="entry name" value="Calcineurin-like_PHP"/>
</dbReference>
<accession>A0A9W9CHA3</accession>
<sequence>MTSPALHSSPNSRHRSPWQKRKTRIVCISDTHNQTPKLPPGDVLIHAGDLTNQGSYDELKRAVEWLEKQSGFEVKIVVAGNHDITLDPPFYHSHGAQNWKWPTPQDPTTCRELFRSSASITYLENETATIKLASPTGPQTCFTVFGSPCTPRQQQGNWAFQYDEHEAEDVWSKLGDGVDVVVTHTPPKGLCDSTSGMGDQSGCPALLRRLGEVRPALSVCGHIHAGRGVEKVRWRTSTTADNNENEPGSLVDSVEYWTDLGKGNKKLSLVDLTSTTRRPFGDAGGGLTRQHGGSHSLEHDIGGQQQPDAAPSLLLQQQDEGPLQPRSGDEKLISTPSLSSVALQHSSEALLRGRSEGGNALEAQSDIGHDKATAQPQIGGCQRKGLAGIVERNETVVINAAHLGPRVAGKASGFNKPIVVDVELPVWSSES</sequence>
<evidence type="ECO:0000313" key="4">
    <source>
        <dbReference type="Proteomes" id="UP001140560"/>
    </source>
</evidence>
<dbReference type="CDD" id="cd07379">
    <property type="entry name" value="MPP_239FB"/>
    <property type="match status" value="1"/>
</dbReference>
<keyword evidence="4" id="KW-1185">Reference proteome</keyword>
<dbReference type="EMBL" id="JAPEUY010000022">
    <property type="protein sequence ID" value="KAJ4362055.1"/>
    <property type="molecule type" value="Genomic_DNA"/>
</dbReference>
<evidence type="ECO:0000256" key="1">
    <source>
        <dbReference type="SAM" id="MobiDB-lite"/>
    </source>
</evidence>
<feature type="compositionally biased region" description="Basic residues" evidence="1">
    <location>
        <begin position="12"/>
        <end position="21"/>
    </location>
</feature>
<dbReference type="AlphaFoldDB" id="A0A9W9CHA3"/>
<name>A0A9W9CHA3_9PLEO</name>
<gene>
    <name evidence="3" type="ORF">N0V83_010997</name>
</gene>
<feature type="domain" description="Calcineurin-like phosphoesterase" evidence="2">
    <location>
        <begin position="24"/>
        <end position="225"/>
    </location>
</feature>
<dbReference type="PANTHER" id="PTHR12905:SF16">
    <property type="entry name" value="SER_THR PROTEIN PHOSPHATASE FAMILY PROTEIN (AFU_ORTHOLOGUE AFUA_1G06000)"/>
    <property type="match status" value="1"/>
</dbReference>
<dbReference type="Proteomes" id="UP001140560">
    <property type="component" value="Unassembled WGS sequence"/>
</dbReference>
<dbReference type="Gene3D" id="3.60.21.10">
    <property type="match status" value="1"/>
</dbReference>
<comment type="caution">
    <text evidence="3">The sequence shown here is derived from an EMBL/GenBank/DDBJ whole genome shotgun (WGS) entry which is preliminary data.</text>
</comment>
<organism evidence="3 4">
    <name type="scientific">Neocucurbitaria cava</name>
    <dbReference type="NCBI Taxonomy" id="798079"/>
    <lineage>
        <taxon>Eukaryota</taxon>
        <taxon>Fungi</taxon>
        <taxon>Dikarya</taxon>
        <taxon>Ascomycota</taxon>
        <taxon>Pezizomycotina</taxon>
        <taxon>Dothideomycetes</taxon>
        <taxon>Pleosporomycetidae</taxon>
        <taxon>Pleosporales</taxon>
        <taxon>Pleosporineae</taxon>
        <taxon>Cucurbitariaceae</taxon>
        <taxon>Neocucurbitaria</taxon>
    </lineage>
</organism>
<dbReference type="InterPro" id="IPR051693">
    <property type="entry name" value="UPF0046_metallophosphoest"/>
</dbReference>
<dbReference type="Pfam" id="PF00149">
    <property type="entry name" value="Metallophos"/>
    <property type="match status" value="1"/>
</dbReference>
<reference evidence="3" key="1">
    <citation type="submission" date="2022-10" db="EMBL/GenBank/DDBJ databases">
        <title>Tapping the CABI collections for fungal endophytes: first genome assemblies for Collariella, Neodidymelliopsis, Ascochyta clinopodiicola, Didymella pomorum, Didymosphaeria variabile, Neocosmospora piperis and Neocucurbitaria cava.</title>
        <authorList>
            <person name="Hill R."/>
        </authorList>
    </citation>
    <scope>NUCLEOTIDE SEQUENCE</scope>
    <source>
        <strain evidence="3">IMI 356814</strain>
    </source>
</reference>
<proteinExistence type="predicted"/>